<feature type="region of interest" description="Disordered" evidence="8">
    <location>
        <begin position="506"/>
        <end position="525"/>
    </location>
</feature>
<dbReference type="InterPro" id="IPR044742">
    <property type="entry name" value="DEAD/DEAH_RhlB"/>
</dbReference>
<dbReference type="Pfam" id="PF00270">
    <property type="entry name" value="DEAD"/>
    <property type="match status" value="1"/>
</dbReference>
<feature type="domain" description="DEAD-box RNA helicase Q" evidence="11">
    <location>
        <begin position="7"/>
        <end position="35"/>
    </location>
</feature>
<dbReference type="Pfam" id="PF00271">
    <property type="entry name" value="Helicase_C"/>
    <property type="match status" value="1"/>
</dbReference>
<dbReference type="EC" id="3.6.4.13" evidence="1"/>
<protein>
    <recommendedName>
        <fullName evidence="1">RNA helicase</fullName>
        <ecNumber evidence="1">3.6.4.13</ecNumber>
    </recommendedName>
</protein>
<dbReference type="Proteomes" id="UP000009223">
    <property type="component" value="Chromosome"/>
</dbReference>
<dbReference type="PROSITE" id="PS51194">
    <property type="entry name" value="HELICASE_CTER"/>
    <property type="match status" value="1"/>
</dbReference>
<reference evidence="13" key="1">
    <citation type="submission" date="2009-12" db="EMBL/GenBank/DDBJ databases">
        <title>Complete sequence of Treponema primitia strain ZAS-2.</title>
        <authorList>
            <person name="Tetu S.G."/>
            <person name="Matson E."/>
            <person name="Ren Q."/>
            <person name="Seshadri R."/>
            <person name="Elbourne L."/>
            <person name="Hassan K.A."/>
            <person name="Durkin A."/>
            <person name="Radune D."/>
            <person name="Mohamoud Y."/>
            <person name="Shay R."/>
            <person name="Jin S."/>
            <person name="Zhang X."/>
            <person name="Lucey K."/>
            <person name="Ballor N.R."/>
            <person name="Ottesen E."/>
            <person name="Rosenthal R."/>
            <person name="Allen A."/>
            <person name="Leadbetter J.R."/>
            <person name="Paulsen I.T."/>
        </authorList>
    </citation>
    <scope>NUCLEOTIDE SEQUENCE [LARGE SCALE GENOMIC DNA]</scope>
    <source>
        <strain evidence="13">ATCC BAA-887 / DSM 12427 / ZAS-2</strain>
    </source>
</reference>
<feature type="short sequence motif" description="Q motif" evidence="6">
    <location>
        <begin position="7"/>
        <end position="35"/>
    </location>
</feature>
<dbReference type="GO" id="GO:0003723">
    <property type="term" value="F:RNA binding"/>
    <property type="evidence" value="ECO:0007669"/>
    <property type="project" value="TreeGrafter"/>
</dbReference>
<dbReference type="Pfam" id="PF03880">
    <property type="entry name" value="DbpA"/>
    <property type="match status" value="1"/>
</dbReference>
<reference evidence="12 13" key="2">
    <citation type="journal article" date="2011" name="ISME J.">
        <title>RNA-seq reveals cooperative metabolic interactions between two termite-gut spirochete species in co-culture.</title>
        <authorList>
            <person name="Rosenthal A.Z."/>
            <person name="Matson E.G."/>
            <person name="Eldar A."/>
            <person name="Leadbetter J.R."/>
        </authorList>
    </citation>
    <scope>NUCLEOTIDE SEQUENCE [LARGE SCALE GENOMIC DNA]</scope>
    <source>
        <strain evidence="13">ATCC BAA-887 / DSM 12427 / ZAS-2</strain>
    </source>
</reference>
<dbReference type="InterPro" id="IPR005580">
    <property type="entry name" value="DbpA/CsdA_RNA-bd_dom"/>
</dbReference>
<keyword evidence="13" id="KW-1185">Reference proteome</keyword>
<evidence type="ECO:0000313" key="13">
    <source>
        <dbReference type="Proteomes" id="UP000009223"/>
    </source>
</evidence>
<dbReference type="PROSITE" id="PS00039">
    <property type="entry name" value="DEAD_ATP_HELICASE"/>
    <property type="match status" value="1"/>
</dbReference>
<evidence type="ECO:0000259" key="11">
    <source>
        <dbReference type="PROSITE" id="PS51195"/>
    </source>
</evidence>
<dbReference type="CDD" id="cd12252">
    <property type="entry name" value="RRM_DbpA"/>
    <property type="match status" value="1"/>
</dbReference>
<evidence type="ECO:0000256" key="5">
    <source>
        <dbReference type="ARBA" id="ARBA00022840"/>
    </source>
</evidence>
<dbReference type="EMBL" id="CP001843">
    <property type="protein sequence ID" value="AEF86189.1"/>
    <property type="molecule type" value="Genomic_DNA"/>
</dbReference>
<comment type="similarity">
    <text evidence="7">Belongs to the DEAD box helicase family.</text>
</comment>
<dbReference type="InterPro" id="IPR000629">
    <property type="entry name" value="RNA-helicase_DEAD-box_CS"/>
</dbReference>
<dbReference type="STRING" id="545694.TREPR_2984"/>
<dbReference type="KEGG" id="tpi:TREPR_2984"/>
<dbReference type="PANTHER" id="PTHR47963:SF8">
    <property type="entry name" value="ATP-DEPENDENT RNA HELICASE DEAD"/>
    <property type="match status" value="1"/>
</dbReference>
<evidence type="ECO:0000256" key="3">
    <source>
        <dbReference type="ARBA" id="ARBA00022801"/>
    </source>
</evidence>
<dbReference type="CDD" id="cd18787">
    <property type="entry name" value="SF2_C_DEAD"/>
    <property type="match status" value="1"/>
</dbReference>
<feature type="region of interest" description="Disordered" evidence="8">
    <location>
        <begin position="591"/>
        <end position="622"/>
    </location>
</feature>
<dbReference type="Gene3D" id="3.40.50.300">
    <property type="entry name" value="P-loop containing nucleotide triphosphate hydrolases"/>
    <property type="match status" value="2"/>
</dbReference>
<keyword evidence="4 7" id="KW-0347">Helicase</keyword>
<accession>F5YNJ9</accession>
<dbReference type="CDD" id="cd00268">
    <property type="entry name" value="DEADc"/>
    <property type="match status" value="1"/>
</dbReference>
<evidence type="ECO:0000256" key="1">
    <source>
        <dbReference type="ARBA" id="ARBA00012552"/>
    </source>
</evidence>
<dbReference type="HOGENOM" id="CLU_003041_21_1_12"/>
<dbReference type="PROSITE" id="PS51192">
    <property type="entry name" value="HELICASE_ATP_BIND_1"/>
    <property type="match status" value="1"/>
</dbReference>
<evidence type="ECO:0000313" key="12">
    <source>
        <dbReference type="EMBL" id="AEF86189.1"/>
    </source>
</evidence>
<evidence type="ECO:0000256" key="4">
    <source>
        <dbReference type="ARBA" id="ARBA00022806"/>
    </source>
</evidence>
<dbReference type="RefSeq" id="WP_015707271.1">
    <property type="nucleotide sequence ID" value="NC_015578.1"/>
</dbReference>
<keyword evidence="3 7" id="KW-0378">Hydrolase</keyword>
<dbReference type="InterPro" id="IPR011545">
    <property type="entry name" value="DEAD/DEAH_box_helicase_dom"/>
</dbReference>
<dbReference type="SUPFAM" id="SSF52540">
    <property type="entry name" value="P-loop containing nucleoside triphosphate hydrolases"/>
    <property type="match status" value="1"/>
</dbReference>
<keyword evidence="5 7" id="KW-0067">ATP-binding</keyword>
<name>F5YNJ9_TREPZ</name>
<feature type="domain" description="Helicase C-terminal" evidence="10">
    <location>
        <begin position="220"/>
        <end position="395"/>
    </location>
</feature>
<dbReference type="GO" id="GO:0005524">
    <property type="term" value="F:ATP binding"/>
    <property type="evidence" value="ECO:0007669"/>
    <property type="project" value="UniProtKB-KW"/>
</dbReference>
<gene>
    <name evidence="12" type="ordered locus">TREPR_2984</name>
</gene>
<dbReference type="InterPro" id="IPR001650">
    <property type="entry name" value="Helicase_C-like"/>
</dbReference>
<dbReference type="GO" id="GO:0003724">
    <property type="term" value="F:RNA helicase activity"/>
    <property type="evidence" value="ECO:0007669"/>
    <property type="project" value="UniProtKB-EC"/>
</dbReference>
<evidence type="ECO:0000256" key="7">
    <source>
        <dbReference type="RuleBase" id="RU000492"/>
    </source>
</evidence>
<dbReference type="InterPro" id="IPR027417">
    <property type="entry name" value="P-loop_NTPase"/>
</dbReference>
<feature type="domain" description="Helicase ATP-binding" evidence="9">
    <location>
        <begin position="39"/>
        <end position="209"/>
    </location>
</feature>
<dbReference type="eggNOG" id="COG0513">
    <property type="taxonomic scope" value="Bacteria"/>
</dbReference>
<dbReference type="OrthoDB" id="9805696at2"/>
<evidence type="ECO:0000256" key="6">
    <source>
        <dbReference type="PROSITE-ProRule" id="PRU00552"/>
    </source>
</evidence>
<dbReference type="InterPro" id="IPR014001">
    <property type="entry name" value="Helicase_ATP-bd"/>
</dbReference>
<dbReference type="AlphaFoldDB" id="F5YNJ9"/>
<evidence type="ECO:0000256" key="2">
    <source>
        <dbReference type="ARBA" id="ARBA00022741"/>
    </source>
</evidence>
<evidence type="ECO:0000259" key="10">
    <source>
        <dbReference type="PROSITE" id="PS51194"/>
    </source>
</evidence>
<keyword evidence="2 7" id="KW-0547">Nucleotide-binding</keyword>
<evidence type="ECO:0000256" key="8">
    <source>
        <dbReference type="SAM" id="MobiDB-lite"/>
    </source>
</evidence>
<dbReference type="GO" id="GO:0016787">
    <property type="term" value="F:hydrolase activity"/>
    <property type="evidence" value="ECO:0007669"/>
    <property type="project" value="UniProtKB-KW"/>
</dbReference>
<organism evidence="12 13">
    <name type="scientific">Treponema primitia (strain ATCC BAA-887 / DSM 12427 / ZAS-2)</name>
    <dbReference type="NCBI Taxonomy" id="545694"/>
    <lineage>
        <taxon>Bacteria</taxon>
        <taxon>Pseudomonadati</taxon>
        <taxon>Spirochaetota</taxon>
        <taxon>Spirochaetia</taxon>
        <taxon>Spirochaetales</taxon>
        <taxon>Treponemataceae</taxon>
        <taxon>Treponema</taxon>
    </lineage>
</organism>
<sequence>MTTDDTHPFSSFGLSDDILAALTRKGFTAPSSIQSIALPRLLANQGHLIVKARTGTGKTAAFGIPLVERLRQSGHAPKALILTPTRELALQVSREIASLASSPIPRITAVYGGASIRSQILDLKRGTEIVVGTPGRVMDLMERKVLDLSAIEWFILDEADEMLDMGFIEDVERILKSVKSDRRVALFSATMPDPILKIVKNHIGAVDILEDTAPDDEKPLVDQYYLVLKKEDRLEALRRLIDSAESFYGLIFCATKVGADELSRRLMEGGYSAEAIHGDLSQEARERTLRRFRTRYSANGGDVSILVATDVAARGLDIERLTHVINWDLPNDGETYVHRIGRTGRAGRRGIAITLALPSDRGRISHISRSMERTLGSKINWMKAPAVSSVTKSLENRILRGIMEALPETVADTIFEAETAEAVVSEGESGPEQAPEAQAVALPAALQAALPQTRLGRKLIKRLGAESAVEALIAMAYGEKLDPSRYGAITELSEDPKRELDFKQHPVKGKRGVPARPAGGNFSGEAFSSAGGGARVYVGLGRRNGAGARDVAELLGRAGGVPGRLVDDIEVKDYCAFATLPEDAARRACTFSRNTPGDPIIKPASGTGTTSMGKRGPPRSRR</sequence>
<dbReference type="InterPro" id="IPR050547">
    <property type="entry name" value="DEAD_box_RNA_helicases"/>
</dbReference>
<dbReference type="SMART" id="SM00490">
    <property type="entry name" value="HELICc"/>
    <property type="match status" value="1"/>
</dbReference>
<dbReference type="PANTHER" id="PTHR47963">
    <property type="entry name" value="DEAD-BOX ATP-DEPENDENT RNA HELICASE 47, MITOCHONDRIAL"/>
    <property type="match status" value="1"/>
</dbReference>
<dbReference type="InterPro" id="IPR014014">
    <property type="entry name" value="RNA_helicase_DEAD_Q_motif"/>
</dbReference>
<dbReference type="SMART" id="SM00487">
    <property type="entry name" value="DEXDc"/>
    <property type="match status" value="1"/>
</dbReference>
<dbReference type="PROSITE" id="PS51195">
    <property type="entry name" value="Q_MOTIF"/>
    <property type="match status" value="1"/>
</dbReference>
<evidence type="ECO:0000259" key="9">
    <source>
        <dbReference type="PROSITE" id="PS51192"/>
    </source>
</evidence>
<proteinExistence type="inferred from homology"/>